<evidence type="ECO:0000313" key="1">
    <source>
        <dbReference type="EMBL" id="MEV4925530.1"/>
    </source>
</evidence>
<evidence type="ECO:0000313" key="2">
    <source>
        <dbReference type="Proteomes" id="UP001552479"/>
    </source>
</evidence>
<organism evidence="1 2">
    <name type="scientific">Streptomyces roseoverticillatus</name>
    <dbReference type="NCBI Taxonomy" id="66429"/>
    <lineage>
        <taxon>Bacteria</taxon>
        <taxon>Bacillati</taxon>
        <taxon>Actinomycetota</taxon>
        <taxon>Actinomycetes</taxon>
        <taxon>Kitasatosporales</taxon>
        <taxon>Streptomycetaceae</taxon>
        <taxon>Streptomyces</taxon>
    </lineage>
</organism>
<sequence>MRQPQWYAALRDIEETALVRLYVVAEVERARLRLEPRWRPLAVGLSWTVAEVH</sequence>
<reference evidence="1 2" key="1">
    <citation type="submission" date="2024-06" db="EMBL/GenBank/DDBJ databases">
        <title>The Natural Products Discovery Center: Release of the First 8490 Sequenced Strains for Exploring Actinobacteria Biosynthetic Diversity.</title>
        <authorList>
            <person name="Kalkreuter E."/>
            <person name="Kautsar S.A."/>
            <person name="Yang D."/>
            <person name="Bader C.D."/>
            <person name="Teijaro C.N."/>
            <person name="Fluegel L."/>
            <person name="Davis C.M."/>
            <person name="Simpson J.R."/>
            <person name="Lauterbach L."/>
            <person name="Steele A.D."/>
            <person name="Gui C."/>
            <person name="Meng S."/>
            <person name="Li G."/>
            <person name="Viehrig K."/>
            <person name="Ye F."/>
            <person name="Su P."/>
            <person name="Kiefer A.F."/>
            <person name="Nichols A."/>
            <person name="Cepeda A.J."/>
            <person name="Yan W."/>
            <person name="Fan B."/>
            <person name="Jiang Y."/>
            <person name="Adhikari A."/>
            <person name="Zheng C.-J."/>
            <person name="Schuster L."/>
            <person name="Cowan T.M."/>
            <person name="Smanski M.J."/>
            <person name="Chevrette M.G."/>
            <person name="De Carvalho L.P.S."/>
            <person name="Shen B."/>
        </authorList>
    </citation>
    <scope>NUCLEOTIDE SEQUENCE [LARGE SCALE GENOMIC DNA]</scope>
    <source>
        <strain evidence="1 2">NPDC053791</strain>
    </source>
</reference>
<gene>
    <name evidence="1" type="ORF">AB0L03_22330</name>
</gene>
<dbReference type="Proteomes" id="UP001552479">
    <property type="component" value="Unassembled WGS sequence"/>
</dbReference>
<proteinExistence type="predicted"/>
<dbReference type="EMBL" id="JBFASG010000023">
    <property type="protein sequence ID" value="MEV4925530.1"/>
    <property type="molecule type" value="Genomic_DNA"/>
</dbReference>
<accession>A0ABV3IZ70</accession>
<keyword evidence="2" id="KW-1185">Reference proteome</keyword>
<name>A0ABV3IZ70_9ACTN</name>
<comment type="caution">
    <text evidence="1">The sequence shown here is derived from an EMBL/GenBank/DDBJ whole genome shotgun (WGS) entry which is preliminary data.</text>
</comment>
<dbReference type="RefSeq" id="WP_366089215.1">
    <property type="nucleotide sequence ID" value="NZ_JBFASG010000023.1"/>
</dbReference>
<protein>
    <submittedName>
        <fullName evidence="1">Uncharacterized protein</fullName>
    </submittedName>
</protein>